<keyword evidence="3" id="KW-0808">Transferase</keyword>
<evidence type="ECO:0000256" key="4">
    <source>
        <dbReference type="ARBA" id="ARBA00022741"/>
    </source>
</evidence>
<comment type="caution">
    <text evidence="10">The sequence shown here is derived from an EMBL/GenBank/DDBJ whole genome shotgun (WGS) entry which is preliminary data.</text>
</comment>
<dbReference type="AlphaFoldDB" id="A0A916DZ98"/>
<dbReference type="InterPro" id="IPR059179">
    <property type="entry name" value="MLKL-like_MCAfunc"/>
</dbReference>
<dbReference type="Proteomes" id="UP000684084">
    <property type="component" value="Unassembled WGS sequence"/>
</dbReference>
<keyword evidence="2" id="KW-0723">Serine/threonine-protein kinase</keyword>
<evidence type="ECO:0000256" key="1">
    <source>
        <dbReference type="ARBA" id="ARBA00012513"/>
    </source>
</evidence>
<keyword evidence="6" id="KW-0067">ATP-binding</keyword>
<dbReference type="PANTHER" id="PTHR44329">
    <property type="entry name" value="SERINE/THREONINE-PROTEIN KINASE TNNI3K-RELATED"/>
    <property type="match status" value="1"/>
</dbReference>
<accession>A0A916DZ98</accession>
<dbReference type="CDD" id="cd21037">
    <property type="entry name" value="MLKL_NTD"/>
    <property type="match status" value="1"/>
</dbReference>
<feature type="domain" description="Protein kinase" evidence="9">
    <location>
        <begin position="213"/>
        <end position="458"/>
    </location>
</feature>
<keyword evidence="4" id="KW-0547">Nucleotide-binding</keyword>
<evidence type="ECO:0000256" key="6">
    <source>
        <dbReference type="ARBA" id="ARBA00022840"/>
    </source>
</evidence>
<dbReference type="InterPro" id="IPR001245">
    <property type="entry name" value="Ser-Thr/Tyr_kinase_cat_dom"/>
</dbReference>
<dbReference type="Pfam" id="PF08238">
    <property type="entry name" value="Sel1"/>
    <property type="match status" value="2"/>
</dbReference>
<proteinExistence type="predicted"/>
<evidence type="ECO:0000256" key="3">
    <source>
        <dbReference type="ARBA" id="ARBA00022679"/>
    </source>
</evidence>
<protein>
    <recommendedName>
        <fullName evidence="1">non-specific serine/threonine protein kinase</fullName>
        <ecNumber evidence="1">2.7.11.1</ecNumber>
    </recommendedName>
</protein>
<dbReference type="VEuPathDB" id="FungiDB:RhiirFUN_001647"/>
<keyword evidence="5" id="KW-0418">Kinase</keyword>
<evidence type="ECO:0000256" key="2">
    <source>
        <dbReference type="ARBA" id="ARBA00022527"/>
    </source>
</evidence>
<evidence type="ECO:0000259" key="9">
    <source>
        <dbReference type="PROSITE" id="PS50011"/>
    </source>
</evidence>
<evidence type="ECO:0000256" key="8">
    <source>
        <dbReference type="ARBA" id="ARBA00048679"/>
    </source>
</evidence>
<dbReference type="GO" id="GO:0004674">
    <property type="term" value="F:protein serine/threonine kinase activity"/>
    <property type="evidence" value="ECO:0007669"/>
    <property type="project" value="UniProtKB-KW"/>
</dbReference>
<reference evidence="10" key="1">
    <citation type="submission" date="2020-05" db="EMBL/GenBank/DDBJ databases">
        <authorList>
            <person name="Rincon C."/>
            <person name="Sanders R I."/>
            <person name="Robbins C."/>
            <person name="Chaturvedi A."/>
        </authorList>
    </citation>
    <scope>NUCLEOTIDE SEQUENCE</scope>
    <source>
        <strain evidence="10">CHB12</strain>
    </source>
</reference>
<name>A0A916DZ98_9GLOM</name>
<evidence type="ECO:0000313" key="11">
    <source>
        <dbReference type="Proteomes" id="UP000684084"/>
    </source>
</evidence>
<evidence type="ECO:0000256" key="7">
    <source>
        <dbReference type="ARBA" id="ARBA00047899"/>
    </source>
</evidence>
<comment type="catalytic activity">
    <reaction evidence="7">
        <text>L-threonyl-[protein] + ATP = O-phospho-L-threonyl-[protein] + ADP + H(+)</text>
        <dbReference type="Rhea" id="RHEA:46608"/>
        <dbReference type="Rhea" id="RHEA-COMP:11060"/>
        <dbReference type="Rhea" id="RHEA-COMP:11605"/>
        <dbReference type="ChEBI" id="CHEBI:15378"/>
        <dbReference type="ChEBI" id="CHEBI:30013"/>
        <dbReference type="ChEBI" id="CHEBI:30616"/>
        <dbReference type="ChEBI" id="CHEBI:61977"/>
        <dbReference type="ChEBI" id="CHEBI:456216"/>
        <dbReference type="EC" id="2.7.11.1"/>
    </reaction>
</comment>
<dbReference type="InterPro" id="IPR006597">
    <property type="entry name" value="Sel1-like"/>
</dbReference>
<dbReference type="OrthoDB" id="2330566at2759"/>
<dbReference type="EMBL" id="CAGKOT010000001">
    <property type="protein sequence ID" value="CAB5302314.1"/>
    <property type="molecule type" value="Genomic_DNA"/>
</dbReference>
<dbReference type="GO" id="GO:0005524">
    <property type="term" value="F:ATP binding"/>
    <property type="evidence" value="ECO:0007669"/>
    <property type="project" value="UniProtKB-KW"/>
</dbReference>
<dbReference type="Pfam" id="PF07714">
    <property type="entry name" value="PK_Tyr_Ser-Thr"/>
    <property type="match status" value="1"/>
</dbReference>
<dbReference type="InterPro" id="IPR000719">
    <property type="entry name" value="Prot_kinase_dom"/>
</dbReference>
<dbReference type="InterPro" id="IPR051681">
    <property type="entry name" value="Ser/Thr_Kinases-Pseudokinases"/>
</dbReference>
<comment type="catalytic activity">
    <reaction evidence="8">
        <text>L-seryl-[protein] + ATP = O-phospho-L-seryl-[protein] + ADP + H(+)</text>
        <dbReference type="Rhea" id="RHEA:17989"/>
        <dbReference type="Rhea" id="RHEA-COMP:9863"/>
        <dbReference type="Rhea" id="RHEA-COMP:11604"/>
        <dbReference type="ChEBI" id="CHEBI:15378"/>
        <dbReference type="ChEBI" id="CHEBI:29999"/>
        <dbReference type="ChEBI" id="CHEBI:30616"/>
        <dbReference type="ChEBI" id="CHEBI:83421"/>
        <dbReference type="ChEBI" id="CHEBI:456216"/>
        <dbReference type="EC" id="2.7.11.1"/>
    </reaction>
</comment>
<dbReference type="PANTHER" id="PTHR44329:SF285">
    <property type="entry name" value="V-MOS MOLONEY MURINE SARCOMA VIRAL ONCO HOMOLOG"/>
    <property type="match status" value="1"/>
</dbReference>
<organism evidence="10 11">
    <name type="scientific">Rhizophagus irregularis</name>
    <dbReference type="NCBI Taxonomy" id="588596"/>
    <lineage>
        <taxon>Eukaryota</taxon>
        <taxon>Fungi</taxon>
        <taxon>Fungi incertae sedis</taxon>
        <taxon>Mucoromycota</taxon>
        <taxon>Glomeromycotina</taxon>
        <taxon>Glomeromycetes</taxon>
        <taxon>Glomerales</taxon>
        <taxon>Glomeraceae</taxon>
        <taxon>Rhizophagus</taxon>
    </lineage>
</organism>
<evidence type="ECO:0000256" key="5">
    <source>
        <dbReference type="ARBA" id="ARBA00022777"/>
    </source>
</evidence>
<gene>
    <name evidence="10" type="ORF">CHRIB12_LOCUS948</name>
</gene>
<dbReference type="PROSITE" id="PS50011">
    <property type="entry name" value="PROTEIN_KINASE_DOM"/>
    <property type="match status" value="1"/>
</dbReference>
<dbReference type="EC" id="2.7.11.1" evidence="1"/>
<evidence type="ECO:0000313" key="10">
    <source>
        <dbReference type="EMBL" id="CAB5302314.1"/>
    </source>
</evidence>
<dbReference type="SMART" id="SM00671">
    <property type="entry name" value="SEL1"/>
    <property type="match status" value="2"/>
</dbReference>
<sequence>MAKDSIIINNNNFNKIKSEIPYEKFSQIIKEIEKSYEEIVEIYKKAEHNRRICGIMLERVLIANMIINNLKICKEENLNFFLSEKNYINLNRFSIIISKIYKLLLEISQLQSLYKYIKYNNIEKIVKNLKDDFDSTIQILNFPLKVNYNLSSDDDEKRIKADINDLNEYLQYIEGDLTDSDKNVSDIVIHLNALNNTINSKLYDHDEFDEFLPYNDFEILNNDFSSTRKCKRIKNGDNDFVAFKLVNNKNDIIKQVKILSKLEKCHNIIKFYGLIIEDNNVDKWYLVNEWAEYGNLRNYYLEYGPLDVNVKLKFAVDIARGLNFLKSIGMINCISIYAENILITDRETAKIGGNFNSIDYSNMNLERNSKLENLTQYLAPELLNSNSQRYETKSIIYSFGKLLWEIAEEKYPQKRYETFSTNSFLPKEYKEISQKATNDDPYLRPTLAKIFITLHRLYKNDDKKLSSSTYVLKNEVKEKGIIKESKFSDFNYMTLDIAMIQHKLSDGDCNLAFKCFETYSKLGDMRAKYFKAYYIHKKYIKLDIDDTKRDQLIAKLFKEVADLDEYPEAQIRYGYCLYKGIGVKKNLKEALEYYTKAAENHQINAMYNAGFLYFSGDAGKKDFKLGERYMKLAAYHQYKPAMEYCKKHNILL</sequence>